<evidence type="ECO:0000313" key="14">
    <source>
        <dbReference type="Proteomes" id="UP000305751"/>
    </source>
</evidence>
<dbReference type="InterPro" id="IPR012944">
    <property type="entry name" value="SusD_RagB_dom"/>
</dbReference>
<organism evidence="9 12">
    <name type="scientific">Bacteroides acidifaciens</name>
    <dbReference type="NCBI Taxonomy" id="85831"/>
    <lineage>
        <taxon>Bacteria</taxon>
        <taxon>Pseudomonadati</taxon>
        <taxon>Bacteroidota</taxon>
        <taxon>Bacteroidia</taxon>
        <taxon>Bacteroidales</taxon>
        <taxon>Bacteroidaceae</taxon>
        <taxon>Bacteroides</taxon>
    </lineage>
</organism>
<evidence type="ECO:0000313" key="11">
    <source>
        <dbReference type="EMBL" id="TGX99823.1"/>
    </source>
</evidence>
<dbReference type="Proteomes" id="UP000267159">
    <property type="component" value="Unassembled WGS sequence"/>
</dbReference>
<evidence type="ECO:0000313" key="9">
    <source>
        <dbReference type="EMBL" id="RLT81247.1"/>
    </source>
</evidence>
<evidence type="ECO:0000256" key="1">
    <source>
        <dbReference type="ARBA" id="ARBA00004442"/>
    </source>
</evidence>
<evidence type="ECO:0000313" key="8">
    <source>
        <dbReference type="EMBL" id="GFH88078.1"/>
    </source>
</evidence>
<comment type="caution">
    <text evidence="9">The sequence shown here is derived from an EMBL/GenBank/DDBJ whole genome shotgun (WGS) entry which is preliminary data.</text>
</comment>
<dbReference type="PROSITE" id="PS51257">
    <property type="entry name" value="PROKAR_LIPOPROTEIN"/>
    <property type="match status" value="1"/>
</dbReference>
<dbReference type="SUPFAM" id="SSF48452">
    <property type="entry name" value="TPR-like"/>
    <property type="match status" value="1"/>
</dbReference>
<keyword evidence="14" id="KW-1185">Reference proteome</keyword>
<evidence type="ECO:0000256" key="4">
    <source>
        <dbReference type="ARBA" id="ARBA00023136"/>
    </source>
</evidence>
<dbReference type="RefSeq" id="WP_121766856.1">
    <property type="nucleotide sequence ID" value="NZ_BLLS01000154.1"/>
</dbReference>
<dbReference type="EMBL" id="RAZM01000007">
    <property type="protein sequence ID" value="RLT81247.1"/>
    <property type="molecule type" value="Genomic_DNA"/>
</dbReference>
<evidence type="ECO:0000256" key="5">
    <source>
        <dbReference type="ARBA" id="ARBA00023237"/>
    </source>
</evidence>
<dbReference type="Pfam" id="PF14322">
    <property type="entry name" value="SusD-like_3"/>
    <property type="match status" value="1"/>
</dbReference>
<dbReference type="InterPro" id="IPR011990">
    <property type="entry name" value="TPR-like_helical_dom_sf"/>
</dbReference>
<dbReference type="OrthoDB" id="1031584at2"/>
<dbReference type="Proteomes" id="UP000298073">
    <property type="component" value="Unassembled WGS sequence"/>
</dbReference>
<proteinExistence type="inferred from homology"/>
<dbReference type="EMBL" id="SRZA01000058">
    <property type="protein sequence ID" value="TGX99823.1"/>
    <property type="molecule type" value="Genomic_DNA"/>
</dbReference>
<gene>
    <name evidence="9" type="ORF">D7Y07_03860</name>
    <name evidence="10" type="ORF">E4T97_19495</name>
    <name evidence="11" type="ORF">E5356_15185</name>
    <name evidence="8" type="ORF">IMSAGC001_03513</name>
</gene>
<reference evidence="9 12" key="1">
    <citation type="submission" date="2018-09" db="EMBL/GenBank/DDBJ databases">
        <title>Murine metabolic-syndrome-specific gut microbial biobank.</title>
        <authorList>
            <person name="Liu C."/>
        </authorList>
    </citation>
    <scope>NUCLEOTIDE SEQUENCE [LARGE SCALE GENOMIC DNA]</scope>
    <source>
        <strain evidence="9 12">0.1X-D8-26</strain>
    </source>
</reference>
<reference evidence="11 14" key="3">
    <citation type="submission" date="2019-04" db="EMBL/GenBank/DDBJ databases">
        <title>Microbes associate with the intestines of laboratory mice.</title>
        <authorList>
            <person name="Navarre W."/>
            <person name="Wong E."/>
            <person name="Huang K."/>
            <person name="Tropini C."/>
            <person name="Ng K."/>
            <person name="Yu B."/>
        </authorList>
    </citation>
    <scope>NUCLEOTIDE SEQUENCE [LARGE SCALE GENOMIC DNA]</scope>
    <source>
        <strain evidence="11 14">NM70_E10</strain>
    </source>
</reference>
<dbReference type="EMBL" id="BLLS01000154">
    <property type="protein sequence ID" value="GFH88078.1"/>
    <property type="molecule type" value="Genomic_DNA"/>
</dbReference>
<reference evidence="10 13" key="2">
    <citation type="submission" date="2019-03" db="EMBL/GenBank/DDBJ databases">
        <title>Diversity of the mouse oral microbiome.</title>
        <authorList>
            <person name="Joseph S."/>
            <person name="Aduse-Opoku J."/>
            <person name="Curtis M."/>
            <person name="Wade W."/>
            <person name="Hashim A."/>
        </authorList>
    </citation>
    <scope>NUCLEOTIDE SEQUENCE [LARGE SCALE GENOMIC DNA]</scope>
    <source>
        <strain evidence="10 13">P2318</strain>
    </source>
</reference>
<dbReference type="GO" id="GO:0009279">
    <property type="term" value="C:cell outer membrane"/>
    <property type="evidence" value="ECO:0007669"/>
    <property type="project" value="UniProtKB-SubCell"/>
</dbReference>
<evidence type="ECO:0000313" key="15">
    <source>
        <dbReference type="Proteomes" id="UP000491181"/>
    </source>
</evidence>
<evidence type="ECO:0000259" key="7">
    <source>
        <dbReference type="Pfam" id="PF14322"/>
    </source>
</evidence>
<evidence type="ECO:0000256" key="3">
    <source>
        <dbReference type="ARBA" id="ARBA00022729"/>
    </source>
</evidence>
<protein>
    <submittedName>
        <fullName evidence="9">RagB/SusD family nutrient uptake outer membrane protein</fullName>
    </submittedName>
</protein>
<dbReference type="AlphaFoldDB" id="A0A3L7YXM2"/>
<dbReference type="InterPro" id="IPR033985">
    <property type="entry name" value="SusD-like_N"/>
</dbReference>
<evidence type="ECO:0000313" key="10">
    <source>
        <dbReference type="EMBL" id="TFU45174.1"/>
    </source>
</evidence>
<evidence type="ECO:0000259" key="6">
    <source>
        <dbReference type="Pfam" id="PF07980"/>
    </source>
</evidence>
<accession>A0A3L7YXM2</accession>
<name>A0A3L7YXM2_9BACE</name>
<evidence type="ECO:0000313" key="13">
    <source>
        <dbReference type="Proteomes" id="UP000298073"/>
    </source>
</evidence>
<dbReference type="Proteomes" id="UP000491181">
    <property type="component" value="Unassembled WGS sequence"/>
</dbReference>
<comment type="subcellular location">
    <subcellularLocation>
        <location evidence="1">Cell outer membrane</location>
    </subcellularLocation>
</comment>
<dbReference type="EMBL" id="SPPV01000069">
    <property type="protein sequence ID" value="TFU45174.1"/>
    <property type="molecule type" value="Genomic_DNA"/>
</dbReference>
<sequence>MKNIFIYTAILSGLIFSGCNDSFLDRYPKTSLTEQNAFTSYDNFKTFMWPCYNIFTNNTIGTSVGHRGQESHYLGDVYAGYLENKNVNGFNKYAFQTVGSVASGNGWDFSAFIRRTNLMLSHIDDSTMSPEEKDHWKAVGYFFHSYWYMELIDRFGDVPWVDKLLNENSEELQGKREPRKTVADKVLERLKWAEEHIGDFSAKDGPNTISQDCIRAALSRFALREATWRKYHEMGDYDAYLDECIRVSALLMDDYPTLYEGTDGQPAAGYGEMWTTEDLGKVPGIILYKEYAPNINATQLNYYEHTSAHWVEMNQATVDLYLMKNGKPITNGDSEYEGDRDMYSTFRNRDPRLYHTVIPPYKIKEGKGEYPTWSYTGNLADREYIDIMGANTTCSNPGVGMKRLPAQNWSASIVPEIPRLGTGSFISCRSGYYVWKNYDSWENNPALNTADKPIFKIEEVLLNYAEAMWEKGEFDQTVANQTINKLRKRAGVAEMQVDEIDGNFDTERGKYYPKGNTEGVKVDPVLWEIRRERIVELMGEGFGFYDVRRWRMAPWFINKTAKGLWMKKADLPADMKLLNEETGTADPSGTMTEGYVFLFNNPIVEGKGWLDKYYLYQIPTNEILLNPNLAPNNPGWD</sequence>
<feature type="domain" description="RagB/SusD" evidence="6">
    <location>
        <begin position="294"/>
        <end position="636"/>
    </location>
</feature>
<keyword evidence="4" id="KW-0472">Membrane</keyword>
<evidence type="ECO:0000313" key="12">
    <source>
        <dbReference type="Proteomes" id="UP000267159"/>
    </source>
</evidence>
<evidence type="ECO:0000256" key="2">
    <source>
        <dbReference type="ARBA" id="ARBA00006275"/>
    </source>
</evidence>
<reference evidence="8 15" key="4">
    <citation type="journal article" date="2020" name="Microbiome">
        <title>Single-cell genomics of uncultured bacteria reveals dietary fiber responders in the mouse gut microbiota.</title>
        <authorList>
            <person name="Chijiiwa R."/>
            <person name="Hosokawa M."/>
            <person name="Kogawa M."/>
            <person name="Nishikawa Y."/>
            <person name="Ide K."/>
            <person name="Sakanashi C."/>
            <person name="Takahashi K."/>
            <person name="Takeyama H."/>
        </authorList>
    </citation>
    <scope>NUCLEOTIDE SEQUENCE [LARGE SCALE GENOMIC DNA]</scope>
    <source>
        <strain evidence="8">IMSAGC_001</strain>
    </source>
</reference>
<dbReference type="Pfam" id="PF07980">
    <property type="entry name" value="SusD_RagB"/>
    <property type="match status" value="1"/>
</dbReference>
<dbReference type="Proteomes" id="UP000305751">
    <property type="component" value="Unassembled WGS sequence"/>
</dbReference>
<keyword evidence="3" id="KW-0732">Signal</keyword>
<keyword evidence="5" id="KW-0998">Cell outer membrane</keyword>
<comment type="similarity">
    <text evidence="2">Belongs to the SusD family.</text>
</comment>
<dbReference type="Gene3D" id="1.25.40.390">
    <property type="match status" value="1"/>
</dbReference>
<feature type="domain" description="SusD-like N-terminal" evidence="7">
    <location>
        <begin position="112"/>
        <end position="223"/>
    </location>
</feature>